<keyword evidence="3 7" id="KW-0378">Hydrolase</keyword>
<dbReference type="Proteomes" id="UP001515943">
    <property type="component" value="Unassembled WGS sequence"/>
</dbReference>
<comment type="caution">
    <text evidence="7">The sequence shown here is derived from an EMBL/GenBank/DDBJ whole genome shotgun (WGS) entry which is preliminary data.</text>
</comment>
<keyword evidence="4" id="KW-0788">Thiol protease</keyword>
<organism evidence="7 8">
    <name type="scientific">Lentzea indica</name>
    <dbReference type="NCBI Taxonomy" id="2604800"/>
    <lineage>
        <taxon>Bacteria</taxon>
        <taxon>Bacillati</taxon>
        <taxon>Actinomycetota</taxon>
        <taxon>Actinomycetes</taxon>
        <taxon>Pseudonocardiales</taxon>
        <taxon>Pseudonocardiaceae</taxon>
        <taxon>Lentzea</taxon>
    </lineage>
</organism>
<evidence type="ECO:0000313" key="7">
    <source>
        <dbReference type="EMBL" id="NKE56654.1"/>
    </source>
</evidence>
<feature type="domain" description="NlpC/P60" evidence="6">
    <location>
        <begin position="270"/>
        <end position="392"/>
    </location>
</feature>
<feature type="coiled-coil region" evidence="5">
    <location>
        <begin position="100"/>
        <end position="155"/>
    </location>
</feature>
<reference evidence="7 8" key="1">
    <citation type="submission" date="2019-08" db="EMBL/GenBank/DDBJ databases">
        <title>Lentzea from Indian Himalayas.</title>
        <authorList>
            <person name="Mandal S."/>
            <person name="Mallick Gupta A."/>
            <person name="Maiti P.K."/>
            <person name="Sarkar J."/>
            <person name="Mandal S."/>
        </authorList>
    </citation>
    <scope>NUCLEOTIDE SEQUENCE [LARGE SCALE GENOMIC DNA]</scope>
    <source>
        <strain evidence="7 8">PSKA42</strain>
    </source>
</reference>
<dbReference type="Gene3D" id="6.10.250.3150">
    <property type="match status" value="1"/>
</dbReference>
<evidence type="ECO:0000256" key="3">
    <source>
        <dbReference type="ARBA" id="ARBA00022801"/>
    </source>
</evidence>
<name>A0ABX1FCL7_9PSEU</name>
<dbReference type="PANTHER" id="PTHR47053">
    <property type="entry name" value="MUREIN DD-ENDOPEPTIDASE MEPH-RELATED"/>
    <property type="match status" value="1"/>
</dbReference>
<accession>A0ABX1FCL7</accession>
<protein>
    <submittedName>
        <fullName evidence="7">Hydrolase</fullName>
    </submittedName>
</protein>
<proteinExistence type="inferred from homology"/>
<feature type="coiled-coil region" evidence="5">
    <location>
        <begin position="191"/>
        <end position="243"/>
    </location>
</feature>
<evidence type="ECO:0000259" key="6">
    <source>
        <dbReference type="PROSITE" id="PS51935"/>
    </source>
</evidence>
<dbReference type="EMBL" id="VSRL01000017">
    <property type="protein sequence ID" value="NKE56654.1"/>
    <property type="molecule type" value="Genomic_DNA"/>
</dbReference>
<evidence type="ECO:0000256" key="1">
    <source>
        <dbReference type="ARBA" id="ARBA00007074"/>
    </source>
</evidence>
<dbReference type="PANTHER" id="PTHR47053:SF1">
    <property type="entry name" value="MUREIN DD-ENDOPEPTIDASE MEPH-RELATED"/>
    <property type="match status" value="1"/>
</dbReference>
<evidence type="ECO:0000313" key="8">
    <source>
        <dbReference type="Proteomes" id="UP001515943"/>
    </source>
</evidence>
<sequence>MFAVKRECRSRAGDGGPVVFRVTRPDLLGCLVDKRRDVAVTCAKASGEACSRLRRYGDVTSHQLKRGKRGALAVAAVLVVVGSGSGSAGAQPAGDPVEQYEELSGQAEKLNDDVLKAQENLDAKKAELTKAAADLNQAKQAEEQLRGQVDVLTESTFQGAQFNGLSAMLVSDSQQDFLNRMSALEMLAADNAEAMDKLSAAVAQANDVQQRAEKAANEAAAVADDLKKRKSELDGRIVELRKAVNNLSSAQKAGLGFGQVKDAGTYLGPPGAANTALQAALSKRGSQYQWGGNGPNAFDCSGLTKWAYSTAGVTLPRVAVDQYRVGRPVAQNELQPGDLVFYDDGTGNPAAIHHVAMYVGEGKMVDAPTEGQLVDVRAIRGDGHYIGARRIVG</sequence>
<evidence type="ECO:0000256" key="5">
    <source>
        <dbReference type="SAM" id="Coils"/>
    </source>
</evidence>
<dbReference type="Gene3D" id="3.90.1720.10">
    <property type="entry name" value="endopeptidase domain like (from Nostoc punctiforme)"/>
    <property type="match status" value="1"/>
</dbReference>
<dbReference type="GO" id="GO:0016787">
    <property type="term" value="F:hydrolase activity"/>
    <property type="evidence" value="ECO:0007669"/>
    <property type="project" value="UniProtKB-KW"/>
</dbReference>
<evidence type="ECO:0000256" key="2">
    <source>
        <dbReference type="ARBA" id="ARBA00022670"/>
    </source>
</evidence>
<dbReference type="SUPFAM" id="SSF54001">
    <property type="entry name" value="Cysteine proteinases"/>
    <property type="match status" value="1"/>
</dbReference>
<gene>
    <name evidence="7" type="ORF">FXN61_07335</name>
</gene>
<evidence type="ECO:0000256" key="4">
    <source>
        <dbReference type="ARBA" id="ARBA00022807"/>
    </source>
</evidence>
<dbReference type="PROSITE" id="PS51935">
    <property type="entry name" value="NLPC_P60"/>
    <property type="match status" value="1"/>
</dbReference>
<dbReference type="InterPro" id="IPR000064">
    <property type="entry name" value="NLP_P60_dom"/>
</dbReference>
<keyword evidence="8" id="KW-1185">Reference proteome</keyword>
<dbReference type="Pfam" id="PF00877">
    <property type="entry name" value="NLPC_P60"/>
    <property type="match status" value="1"/>
</dbReference>
<dbReference type="InterPro" id="IPR038765">
    <property type="entry name" value="Papain-like_cys_pep_sf"/>
</dbReference>
<keyword evidence="2" id="KW-0645">Protease</keyword>
<dbReference type="InterPro" id="IPR051202">
    <property type="entry name" value="Peptidase_C40"/>
</dbReference>
<comment type="similarity">
    <text evidence="1">Belongs to the peptidase C40 family.</text>
</comment>
<keyword evidence="5" id="KW-0175">Coiled coil</keyword>